<evidence type="ECO:0000313" key="3">
    <source>
        <dbReference type="Proteomes" id="UP000242881"/>
    </source>
</evidence>
<feature type="transmembrane region" description="Helical" evidence="1">
    <location>
        <begin position="79"/>
        <end position="100"/>
    </location>
</feature>
<evidence type="ECO:0000313" key="2">
    <source>
        <dbReference type="EMBL" id="PMP71756.1"/>
    </source>
</evidence>
<dbReference type="SUPFAM" id="SSF81343">
    <property type="entry name" value="Fumarate reductase respiratory complex transmembrane subunits"/>
    <property type="match status" value="1"/>
</dbReference>
<keyword evidence="1" id="KW-0812">Transmembrane</keyword>
<dbReference type="InterPro" id="IPR034804">
    <property type="entry name" value="SQR/QFR_C/D"/>
</dbReference>
<reference evidence="2 3" key="1">
    <citation type="submission" date="2018-01" db="EMBL/GenBank/DDBJ databases">
        <title>Metagenomic assembled genomes from two thermal pools in the Uzon Caldera, Kamchatka, Russia.</title>
        <authorList>
            <person name="Wilkins L."/>
            <person name="Ettinger C."/>
        </authorList>
    </citation>
    <scope>NUCLEOTIDE SEQUENCE [LARGE SCALE GENOMIC DNA]</scope>
    <source>
        <strain evidence="2">ZAV-05</strain>
    </source>
</reference>
<accession>A0A2J6WN01</accession>
<keyword evidence="1" id="KW-1133">Transmembrane helix</keyword>
<dbReference type="AlphaFoldDB" id="A0A2J6WN01"/>
<gene>
    <name evidence="2" type="ORF">C0187_03220</name>
</gene>
<evidence type="ECO:0000256" key="1">
    <source>
        <dbReference type="SAM" id="Phobius"/>
    </source>
</evidence>
<proteinExistence type="predicted"/>
<comment type="caution">
    <text evidence="2">The sequence shown here is derived from an EMBL/GenBank/DDBJ whole genome shotgun (WGS) entry which is preliminary data.</text>
</comment>
<dbReference type="Proteomes" id="UP000242881">
    <property type="component" value="Unassembled WGS sequence"/>
</dbReference>
<protein>
    <submittedName>
        <fullName evidence="2">Succinate dehydrogenase</fullName>
    </submittedName>
</protein>
<dbReference type="GO" id="GO:0016020">
    <property type="term" value="C:membrane"/>
    <property type="evidence" value="ECO:0007669"/>
    <property type="project" value="InterPro"/>
</dbReference>
<keyword evidence="1" id="KW-0472">Membrane</keyword>
<sequence>MIKGYKYNGHGDSGLFEWLLQRVSGVILIVVIAVHFFSMIKSGEWGLKSIVLGPLFALGIFHTLNGFKAITDDYVKSTIWRAIILAIYWIVGVTAAVLALKVVSGL</sequence>
<dbReference type="RefSeq" id="WP_424605285.1">
    <property type="nucleotide sequence ID" value="NZ_JBNAVA010000003.1"/>
</dbReference>
<organism evidence="2 3">
    <name type="scientific">Calditerrivibrio nitroreducens</name>
    <dbReference type="NCBI Taxonomy" id="477976"/>
    <lineage>
        <taxon>Bacteria</taxon>
        <taxon>Pseudomonadati</taxon>
        <taxon>Deferribacterota</taxon>
        <taxon>Deferribacteres</taxon>
        <taxon>Deferribacterales</taxon>
        <taxon>Calditerrivibrionaceae</taxon>
    </lineage>
</organism>
<feature type="transmembrane region" description="Helical" evidence="1">
    <location>
        <begin position="20"/>
        <end position="38"/>
    </location>
</feature>
<feature type="transmembrane region" description="Helical" evidence="1">
    <location>
        <begin position="50"/>
        <end position="67"/>
    </location>
</feature>
<dbReference type="EMBL" id="PNIN01000035">
    <property type="protein sequence ID" value="PMP71756.1"/>
    <property type="molecule type" value="Genomic_DNA"/>
</dbReference>
<dbReference type="Gene3D" id="1.20.1300.10">
    <property type="entry name" value="Fumarate reductase/succinate dehydrogenase, transmembrane subunit"/>
    <property type="match status" value="1"/>
</dbReference>
<name>A0A2J6WN01_9BACT</name>